<feature type="transmembrane region" description="Helical" evidence="1">
    <location>
        <begin position="62"/>
        <end position="81"/>
    </location>
</feature>
<dbReference type="Pfam" id="PF12648">
    <property type="entry name" value="TcpE"/>
    <property type="match status" value="1"/>
</dbReference>
<comment type="caution">
    <text evidence="2">The sequence shown here is derived from an EMBL/GenBank/DDBJ whole genome shotgun (WGS) entry which is preliminary data.</text>
</comment>
<dbReference type="InterPro" id="IPR025608">
    <property type="entry name" value="TcpE"/>
</dbReference>
<organism evidence="2 3">
    <name type="scientific">Lactococcus lactis subsp. lactis</name>
    <name type="common">Streptococcus lactis</name>
    <dbReference type="NCBI Taxonomy" id="1360"/>
    <lineage>
        <taxon>Bacteria</taxon>
        <taxon>Bacillati</taxon>
        <taxon>Bacillota</taxon>
        <taxon>Bacilli</taxon>
        <taxon>Lactobacillales</taxon>
        <taxon>Streptococcaceae</taxon>
        <taxon>Lactococcus</taxon>
    </lineage>
</organism>
<evidence type="ECO:0000313" key="2">
    <source>
        <dbReference type="EMBL" id="KSU23874.1"/>
    </source>
</evidence>
<gene>
    <name evidence="2" type="ORF">N42_2691</name>
</gene>
<name>A0A0V8EDG4_LACLL</name>
<feature type="transmembrane region" description="Helical" evidence="1">
    <location>
        <begin position="35"/>
        <end position="56"/>
    </location>
</feature>
<dbReference type="AlphaFoldDB" id="A0A0V8EDG4"/>
<dbReference type="PATRIC" id="fig|1360.116.peg.881"/>
<keyword evidence="1" id="KW-0472">Membrane</keyword>
<keyword evidence="1" id="KW-0812">Transmembrane</keyword>
<dbReference type="RefSeq" id="WP_042748108.1">
    <property type="nucleotide sequence ID" value="NZ_LKLW01000166.1"/>
</dbReference>
<reference evidence="3" key="1">
    <citation type="submission" date="2015-10" db="EMBL/GenBank/DDBJ databases">
        <title>Draft Genome Sequences of 11 Lactococcus lactis subspecies cremoris strains.</title>
        <authorList>
            <person name="Wels M."/>
            <person name="Backus L."/>
            <person name="Boekhorst J."/>
            <person name="Dijkstra A."/>
            <person name="Beerthuizen M."/>
            <person name="Kelly W."/>
            <person name="Siezen R."/>
            <person name="Bachmann H."/>
            <person name="Van Hijum S."/>
        </authorList>
    </citation>
    <scope>NUCLEOTIDE SEQUENCE [LARGE SCALE GENOMIC DNA]</scope>
    <source>
        <strain evidence="3">N42</strain>
    </source>
</reference>
<sequence>MPEKQIKDLNLSYTRLYQQPHLVQHLFGSHFLERALRISVIFYGGGVGIFVFLLLWKLFQSSIGFALAGGLVSAYYGGVFLSELKPDGKHLPIFLKDWFIYRIENAKKGYYYKGEFFEEKKTDLTIVDFEKKVREWNEEQEREIA</sequence>
<accession>A0A0V8EDG4</accession>
<protein>
    <submittedName>
        <fullName evidence="2">Uncharacterized protein</fullName>
    </submittedName>
</protein>
<keyword evidence="1" id="KW-1133">Transmembrane helix</keyword>
<dbReference type="Proteomes" id="UP000052991">
    <property type="component" value="Unassembled WGS sequence"/>
</dbReference>
<proteinExistence type="predicted"/>
<dbReference type="EMBL" id="LKLW01000166">
    <property type="protein sequence ID" value="KSU23874.1"/>
    <property type="molecule type" value="Genomic_DNA"/>
</dbReference>
<evidence type="ECO:0000256" key="1">
    <source>
        <dbReference type="SAM" id="Phobius"/>
    </source>
</evidence>
<evidence type="ECO:0000313" key="3">
    <source>
        <dbReference type="Proteomes" id="UP000052991"/>
    </source>
</evidence>